<evidence type="ECO:0000313" key="5">
    <source>
        <dbReference type="Proteomes" id="UP000217785"/>
    </source>
</evidence>
<keyword evidence="4" id="KW-0966">Cell projection</keyword>
<sequence length="133" mass="14257">MQVYGASSSNSTAATKSTGNSALGKDEFLKILLTQLQYQDPMSPMQDKDFIAQMAQFSALEQMTNMAAGFEKLQKVNSLGAAFNLLGTTVTYRNSDGNDVTGTVTGAEMKDGVMKVKVGEAFVDLLDIVKVTK</sequence>
<organism evidence="4 5">
    <name type="scientific">Effusibacillus lacus</name>
    <dbReference type="NCBI Taxonomy" id="1348429"/>
    <lineage>
        <taxon>Bacteria</taxon>
        <taxon>Bacillati</taxon>
        <taxon>Bacillota</taxon>
        <taxon>Bacilli</taxon>
        <taxon>Bacillales</taxon>
        <taxon>Alicyclobacillaceae</taxon>
        <taxon>Effusibacillus</taxon>
    </lineage>
</organism>
<keyword evidence="5" id="KW-1185">Reference proteome</keyword>
<comment type="similarity">
    <text evidence="1">Belongs to the FlgD family.</text>
</comment>
<keyword evidence="4" id="KW-0282">Flagellum</keyword>
<dbReference type="GO" id="GO:0044781">
    <property type="term" value="P:bacterial-type flagellum organization"/>
    <property type="evidence" value="ECO:0007669"/>
    <property type="project" value="UniProtKB-KW"/>
</dbReference>
<dbReference type="Pfam" id="PF03963">
    <property type="entry name" value="FlgD"/>
    <property type="match status" value="1"/>
</dbReference>
<dbReference type="NCBIfam" id="NF007197">
    <property type="entry name" value="PRK09618.1"/>
    <property type="match status" value="1"/>
</dbReference>
<proteinExistence type="inferred from homology"/>
<accession>A0A292YKR0</accession>
<keyword evidence="4" id="KW-0969">Cilium</keyword>
<comment type="caution">
    <text evidence="4">The sequence shown here is derived from an EMBL/GenBank/DDBJ whole genome shotgun (WGS) entry which is preliminary data.</text>
</comment>
<protein>
    <submittedName>
        <fullName evidence="4">Flagellar hook assembly protein FlgD</fullName>
    </submittedName>
</protein>
<evidence type="ECO:0000256" key="2">
    <source>
        <dbReference type="ARBA" id="ARBA00022795"/>
    </source>
</evidence>
<dbReference type="InterPro" id="IPR005648">
    <property type="entry name" value="FlgD"/>
</dbReference>
<name>A0A292YKR0_9BACL</name>
<dbReference type="OrthoDB" id="280334at2"/>
<evidence type="ECO:0000313" key="4">
    <source>
        <dbReference type="EMBL" id="GAX90528.1"/>
    </source>
</evidence>
<evidence type="ECO:0000256" key="1">
    <source>
        <dbReference type="ARBA" id="ARBA00010577"/>
    </source>
</evidence>
<dbReference type="AlphaFoldDB" id="A0A292YKR0"/>
<feature type="region of interest" description="Disordered" evidence="3">
    <location>
        <begin position="1"/>
        <end position="20"/>
    </location>
</feature>
<gene>
    <name evidence="4" type="ORF">EFBL_2155</name>
</gene>
<dbReference type="RefSeq" id="WP_096182255.1">
    <property type="nucleotide sequence ID" value="NZ_BDUF01000059.1"/>
</dbReference>
<dbReference type="EMBL" id="BDUF01000059">
    <property type="protein sequence ID" value="GAX90528.1"/>
    <property type="molecule type" value="Genomic_DNA"/>
</dbReference>
<dbReference type="Proteomes" id="UP000217785">
    <property type="component" value="Unassembled WGS sequence"/>
</dbReference>
<evidence type="ECO:0000256" key="3">
    <source>
        <dbReference type="SAM" id="MobiDB-lite"/>
    </source>
</evidence>
<keyword evidence="2" id="KW-1005">Bacterial flagellum biogenesis</keyword>
<reference evidence="5" key="1">
    <citation type="submission" date="2017-07" db="EMBL/GenBank/DDBJ databases">
        <title>Draft genome sequence of Effusibacillus lacus strain skLN1.</title>
        <authorList>
            <person name="Watanabe M."/>
            <person name="Kojima H."/>
            <person name="Fukui M."/>
        </authorList>
    </citation>
    <scope>NUCLEOTIDE SEQUENCE [LARGE SCALE GENOMIC DNA]</scope>
    <source>
        <strain evidence="5">skLN1</strain>
    </source>
</reference>